<dbReference type="AlphaFoldDB" id="A0A7M5X3B4"/>
<organism evidence="2 3">
    <name type="scientific">Clytia hemisphaerica</name>
    <dbReference type="NCBI Taxonomy" id="252671"/>
    <lineage>
        <taxon>Eukaryota</taxon>
        <taxon>Metazoa</taxon>
        <taxon>Cnidaria</taxon>
        <taxon>Hydrozoa</taxon>
        <taxon>Hydroidolina</taxon>
        <taxon>Leptothecata</taxon>
        <taxon>Obeliida</taxon>
        <taxon>Clytiidae</taxon>
        <taxon>Clytia</taxon>
    </lineage>
</organism>
<dbReference type="InterPro" id="IPR011993">
    <property type="entry name" value="PH-like_dom_sf"/>
</dbReference>
<dbReference type="OrthoDB" id="67516at2759"/>
<dbReference type="Pfam" id="PF00169">
    <property type="entry name" value="PH"/>
    <property type="match status" value="1"/>
</dbReference>
<dbReference type="EnsemblMetazoa" id="CLYHEMT016881.1">
    <property type="protein sequence ID" value="CLYHEMP016881.1"/>
    <property type="gene ID" value="CLYHEMG016881"/>
</dbReference>
<dbReference type="Proteomes" id="UP000594262">
    <property type="component" value="Unplaced"/>
</dbReference>
<proteinExistence type="predicted"/>
<keyword evidence="3" id="KW-1185">Reference proteome</keyword>
<evidence type="ECO:0000313" key="2">
    <source>
        <dbReference type="EnsemblMetazoa" id="CLYHEMP016881.2"/>
    </source>
</evidence>
<dbReference type="InterPro" id="IPR001849">
    <property type="entry name" value="PH_domain"/>
</dbReference>
<evidence type="ECO:0000313" key="3">
    <source>
        <dbReference type="Proteomes" id="UP000594262"/>
    </source>
</evidence>
<feature type="domain" description="PH" evidence="1">
    <location>
        <begin position="36"/>
        <end position="161"/>
    </location>
</feature>
<name>A0A7M5X3B4_9CNID</name>
<protein>
    <recommendedName>
        <fullName evidence="1">PH domain-containing protein</fullName>
    </recommendedName>
</protein>
<evidence type="ECO:0000259" key="1">
    <source>
        <dbReference type="PROSITE" id="PS50003"/>
    </source>
</evidence>
<accession>A0A7M5X3B4</accession>
<dbReference type="SUPFAM" id="SSF50729">
    <property type="entry name" value="PH domain-like"/>
    <property type="match status" value="1"/>
</dbReference>
<dbReference type="SMART" id="SM00233">
    <property type="entry name" value="PH"/>
    <property type="match status" value="1"/>
</dbReference>
<reference evidence="2" key="1">
    <citation type="submission" date="2021-01" db="UniProtKB">
        <authorList>
            <consortium name="EnsemblMetazoa"/>
        </authorList>
    </citation>
    <scope>IDENTIFICATION</scope>
</reference>
<sequence length="202" mass="23636">LSRSHTGRNSEGASSSLSAIYSHRQSYEDFLQEHPFISYSGYLTKSPPMHKVKNKIARWHLRYFILYDTDRSTSNDQRWINRKVFLCYYKNYSSAKNGESPLGVINLEKSVVSKIPPHSSVHGYPNAVILYDGFENRKYYFCSTQHTVSEAWFRKLSECVPPPSPKDREMQNEHEGAFRRRPRIERPVSIRLSSIFLYFLIS</sequence>
<dbReference type="PROSITE" id="PS50003">
    <property type="entry name" value="PH_DOMAIN"/>
    <property type="match status" value="1"/>
</dbReference>
<dbReference type="EnsemblMetazoa" id="CLYHEMT016881.2">
    <property type="protein sequence ID" value="CLYHEMP016881.2"/>
    <property type="gene ID" value="CLYHEMG016881"/>
</dbReference>
<dbReference type="Gene3D" id="2.30.29.30">
    <property type="entry name" value="Pleckstrin-homology domain (PH domain)/Phosphotyrosine-binding domain (PTB)"/>
    <property type="match status" value="1"/>
</dbReference>